<feature type="region of interest" description="Disordered" evidence="8">
    <location>
        <begin position="320"/>
        <end position="351"/>
    </location>
</feature>
<evidence type="ECO:0000313" key="12">
    <source>
        <dbReference type="Proteomes" id="UP000595220"/>
    </source>
</evidence>
<keyword evidence="9" id="KW-0472">Membrane</keyword>
<keyword evidence="6 7" id="KW-0067">ATP-binding</keyword>
<evidence type="ECO:0000256" key="2">
    <source>
        <dbReference type="ARBA" id="ARBA00022527"/>
    </source>
</evidence>
<evidence type="ECO:0000256" key="8">
    <source>
        <dbReference type="SAM" id="MobiDB-lite"/>
    </source>
</evidence>
<reference evidence="11 12" key="1">
    <citation type="submission" date="2020-12" db="EMBL/GenBank/DDBJ databases">
        <title>FDA dAtabase for Regulatory Grade micrObial Sequences (FDA-ARGOS): Supporting development and validation of Infectious Disease Dx tests.</title>
        <authorList>
            <person name="Sproer C."/>
            <person name="Gronow S."/>
            <person name="Severitt S."/>
            <person name="Schroder I."/>
            <person name="Tallon L."/>
            <person name="Sadzewicz L."/>
            <person name="Zhao X."/>
            <person name="Boylan J."/>
            <person name="Ott S."/>
            <person name="Bowen H."/>
            <person name="Vavikolanu K."/>
            <person name="Mehta A."/>
            <person name="Aluvathingal J."/>
            <person name="Nadendla S."/>
            <person name="Lowell S."/>
            <person name="Myers T."/>
            <person name="Yan Y."/>
            <person name="Sichtig H."/>
        </authorList>
    </citation>
    <scope>NUCLEOTIDE SEQUENCE [LARGE SCALE GENOMIC DNA]</scope>
    <source>
        <strain evidence="11 12">FDAARGOS_985</strain>
    </source>
</reference>
<feature type="domain" description="Protein kinase" evidence="10">
    <location>
        <begin position="9"/>
        <end position="272"/>
    </location>
</feature>
<evidence type="ECO:0000256" key="5">
    <source>
        <dbReference type="ARBA" id="ARBA00022777"/>
    </source>
</evidence>
<dbReference type="GO" id="GO:0004674">
    <property type="term" value="F:protein serine/threonine kinase activity"/>
    <property type="evidence" value="ECO:0007669"/>
    <property type="project" value="UniProtKB-KW"/>
</dbReference>
<evidence type="ECO:0000256" key="1">
    <source>
        <dbReference type="ARBA" id="ARBA00012513"/>
    </source>
</evidence>
<dbReference type="AlphaFoldDB" id="A0AAP9YA38"/>
<keyword evidence="2 11" id="KW-0723">Serine/threonine-protein kinase</keyword>
<evidence type="ECO:0000259" key="10">
    <source>
        <dbReference type="PROSITE" id="PS50011"/>
    </source>
</evidence>
<keyword evidence="9" id="KW-1133">Transmembrane helix</keyword>
<organism evidence="11 12">
    <name type="scientific">Schaalia meyeri</name>
    <dbReference type="NCBI Taxonomy" id="52773"/>
    <lineage>
        <taxon>Bacteria</taxon>
        <taxon>Bacillati</taxon>
        <taxon>Actinomycetota</taxon>
        <taxon>Actinomycetes</taxon>
        <taxon>Actinomycetales</taxon>
        <taxon>Actinomycetaceae</taxon>
        <taxon>Schaalia</taxon>
    </lineage>
</organism>
<evidence type="ECO:0000313" key="11">
    <source>
        <dbReference type="EMBL" id="QQC44793.1"/>
    </source>
</evidence>
<feature type="transmembrane region" description="Helical" evidence="9">
    <location>
        <begin position="368"/>
        <end position="389"/>
    </location>
</feature>
<keyword evidence="9" id="KW-0812">Transmembrane</keyword>
<protein>
    <recommendedName>
        <fullName evidence="1">non-specific serine/threonine protein kinase</fullName>
        <ecNumber evidence="1">2.7.11.1</ecNumber>
    </recommendedName>
</protein>
<keyword evidence="5 11" id="KW-0418">Kinase</keyword>
<evidence type="ECO:0000256" key="6">
    <source>
        <dbReference type="ARBA" id="ARBA00022840"/>
    </source>
</evidence>
<dbReference type="Pfam" id="PF00069">
    <property type="entry name" value="Pkinase"/>
    <property type="match status" value="1"/>
</dbReference>
<dbReference type="PROSITE" id="PS00108">
    <property type="entry name" value="PROTEIN_KINASE_ST"/>
    <property type="match status" value="1"/>
</dbReference>
<dbReference type="InterPro" id="IPR008271">
    <property type="entry name" value="Ser/Thr_kinase_AS"/>
</dbReference>
<dbReference type="PROSITE" id="PS00107">
    <property type="entry name" value="PROTEIN_KINASE_ATP"/>
    <property type="match status" value="1"/>
</dbReference>
<dbReference type="EC" id="2.7.11.1" evidence="1"/>
<dbReference type="PANTHER" id="PTHR43289">
    <property type="entry name" value="MITOGEN-ACTIVATED PROTEIN KINASE KINASE KINASE 20-RELATED"/>
    <property type="match status" value="1"/>
</dbReference>
<dbReference type="PANTHER" id="PTHR43289:SF6">
    <property type="entry name" value="SERINE_THREONINE-PROTEIN KINASE NEKL-3"/>
    <property type="match status" value="1"/>
</dbReference>
<dbReference type="InterPro" id="IPR011009">
    <property type="entry name" value="Kinase-like_dom_sf"/>
</dbReference>
<keyword evidence="4 7" id="KW-0547">Nucleotide-binding</keyword>
<proteinExistence type="predicted"/>
<evidence type="ECO:0000256" key="7">
    <source>
        <dbReference type="PROSITE-ProRule" id="PRU10141"/>
    </source>
</evidence>
<dbReference type="EMBL" id="CP066065">
    <property type="protein sequence ID" value="QQC44793.1"/>
    <property type="molecule type" value="Genomic_DNA"/>
</dbReference>
<dbReference type="GO" id="GO:0005524">
    <property type="term" value="F:ATP binding"/>
    <property type="evidence" value="ECO:0007669"/>
    <property type="project" value="UniProtKB-UniRule"/>
</dbReference>
<evidence type="ECO:0000256" key="4">
    <source>
        <dbReference type="ARBA" id="ARBA00022741"/>
    </source>
</evidence>
<dbReference type="SUPFAM" id="SSF56112">
    <property type="entry name" value="Protein kinase-like (PK-like)"/>
    <property type="match status" value="1"/>
</dbReference>
<evidence type="ECO:0000256" key="9">
    <source>
        <dbReference type="SAM" id="Phobius"/>
    </source>
</evidence>
<dbReference type="CDD" id="cd14014">
    <property type="entry name" value="STKc_PknB_like"/>
    <property type="match status" value="1"/>
</dbReference>
<keyword evidence="3" id="KW-0808">Transferase</keyword>
<gene>
    <name evidence="11" type="ORF">I6H42_08820</name>
</gene>
<evidence type="ECO:0000256" key="3">
    <source>
        <dbReference type="ARBA" id="ARBA00022679"/>
    </source>
</evidence>
<dbReference type="PROSITE" id="PS50011">
    <property type="entry name" value="PROTEIN_KINASE_DOM"/>
    <property type="match status" value="1"/>
</dbReference>
<dbReference type="SMART" id="SM00220">
    <property type="entry name" value="S_TKc"/>
    <property type="match status" value="1"/>
</dbReference>
<accession>A0AAP9YA38</accession>
<dbReference type="InterPro" id="IPR000719">
    <property type="entry name" value="Prot_kinase_dom"/>
</dbReference>
<name>A0AAP9YA38_9ACTO</name>
<dbReference type="InterPro" id="IPR017441">
    <property type="entry name" value="Protein_kinase_ATP_BS"/>
</dbReference>
<dbReference type="Proteomes" id="UP000595220">
    <property type="component" value="Chromosome"/>
</dbReference>
<keyword evidence="12" id="KW-1185">Reference proteome</keyword>
<feature type="binding site" evidence="7">
    <location>
        <position position="38"/>
    </location>
    <ligand>
        <name>ATP</name>
        <dbReference type="ChEBI" id="CHEBI:30616"/>
    </ligand>
</feature>
<sequence length="505" mass="53478">MKGPDIPGFRWVRPLGQGGFADVFLYRQELPSRDVAIKVVRAQGDERGTKELHREADAMTLLSGHPSVVELHGVGTTADGRAYLVMEYCPVADLLTQVRARPMSLETALDMMIKMCGVVETFHWKGYVHRDIKPSNIMLDAYGKPVLADFGVASKAGQLEVGAFDGFSVLWAPPEQQDVSSAASPLQDVWALASTTWTFVTGRSPFEDPIGDNSAASIANRVQRGRVRALGRADAPAELERVLRTAMSVDLAERTQSAKAFGEGLQRVQKELGYPRTEMEIKEKRSKAAAAAVSADDRTRLRGAALIDADATRLRSSSPYSFEGGTGSGGVEAVADSWKSERSADLDDSSSSRVVEEAAATGRGLTPVTGAILALLAAVIAAGLVVGMLRGQGSFTRIAPGKETTTPSAAPGDALGAAPPQVTDLTGEYADGLVAWKWSAPEGIAQSDIVYVYEGSSEGGTSRGRVNETTVSVDASSGENCMQVTTVSRSSGRLSDPVRACVTVP</sequence>
<dbReference type="Gene3D" id="1.10.510.10">
    <property type="entry name" value="Transferase(Phosphotransferase) domain 1"/>
    <property type="match status" value="1"/>
</dbReference>